<dbReference type="PANTHER" id="PTHR12864">
    <property type="entry name" value="RAN BINDING PROTEIN 9-RELATED"/>
    <property type="match status" value="1"/>
</dbReference>
<dbReference type="InterPro" id="IPR003877">
    <property type="entry name" value="SPRY_dom"/>
</dbReference>
<dbReference type="AlphaFoldDB" id="A0A0N0V624"/>
<evidence type="ECO:0000313" key="3">
    <source>
        <dbReference type="Proteomes" id="UP000037904"/>
    </source>
</evidence>
<dbReference type="InterPro" id="IPR044736">
    <property type="entry name" value="Gid1/RanBPM/SPLA_SPRY"/>
</dbReference>
<sequence length="311" mass="35046">MPQQEADVDIQQLHSSKRNIRFIDIEVFDINDGDSVYDQSALAWAYEHGLMPIRFAIENPDQKCLYQLVMHPKVGPGLFSCDDLAVVLKVCSGDNIQVDDKGTAWDVKAAEGFLDEDKWTLADIAGKYSHPNLENHLRMTVYSTRTTRPLRPSSFLGEDDGLTLTTHPTTNEGRTINIGLSYWVEKPQVSESFFYLHTGQPIPPDAQYFFFQVKIIHLPRNQSDVPGDMLPGWNKGSWAYHADDGGLYEVGKWFDTDTSKREHVCKVGDTMVCGVDFNTGKGYRTRNGKQLDSGDAFADPWLKTGKLYPCV</sequence>
<proteinExistence type="predicted"/>
<reference evidence="2 3" key="1">
    <citation type="submission" date="2015-04" db="EMBL/GenBank/DDBJ databases">
        <title>The draft genome sequence of Fusarium langsethiae, a T-2/HT-2 mycotoxin producer.</title>
        <authorList>
            <person name="Lysoe E."/>
            <person name="Divon H.H."/>
            <person name="Terzi V."/>
            <person name="Orru L."/>
            <person name="Lamontanara A."/>
            <person name="Kolseth A.-K."/>
            <person name="Frandsen R.J."/>
            <person name="Nielsen K."/>
            <person name="Thrane U."/>
        </authorList>
    </citation>
    <scope>NUCLEOTIDE SEQUENCE [LARGE SCALE GENOMIC DNA]</scope>
    <source>
        <strain evidence="2 3">Fl201059</strain>
    </source>
</reference>
<dbReference type="InterPro" id="IPR013320">
    <property type="entry name" value="ConA-like_dom_sf"/>
</dbReference>
<dbReference type="Gene3D" id="2.60.120.920">
    <property type="match status" value="1"/>
</dbReference>
<dbReference type="CDD" id="cd12885">
    <property type="entry name" value="SPRY_RanBP_like"/>
    <property type="match status" value="1"/>
</dbReference>
<keyword evidence="3" id="KW-1185">Reference proteome</keyword>
<evidence type="ECO:0000313" key="2">
    <source>
        <dbReference type="EMBL" id="KPA39481.1"/>
    </source>
</evidence>
<dbReference type="SUPFAM" id="SSF49899">
    <property type="entry name" value="Concanavalin A-like lectins/glucanases"/>
    <property type="match status" value="1"/>
</dbReference>
<dbReference type="InterPro" id="IPR043136">
    <property type="entry name" value="B30.2/SPRY_sf"/>
</dbReference>
<protein>
    <submittedName>
        <fullName evidence="2">Serine threonine protein phosphatase</fullName>
    </submittedName>
</protein>
<evidence type="ECO:0000259" key="1">
    <source>
        <dbReference type="Pfam" id="PF00622"/>
    </source>
</evidence>
<feature type="domain" description="SPRY" evidence="1">
    <location>
        <begin position="224"/>
        <end position="311"/>
    </location>
</feature>
<dbReference type="Pfam" id="PF00622">
    <property type="entry name" value="SPRY"/>
    <property type="match status" value="1"/>
</dbReference>
<dbReference type="EMBL" id="JXCE01000190">
    <property type="protein sequence ID" value="KPA39481.1"/>
    <property type="molecule type" value="Genomic_DNA"/>
</dbReference>
<feature type="non-terminal residue" evidence="2">
    <location>
        <position position="311"/>
    </location>
</feature>
<gene>
    <name evidence="2" type="ORF">FLAG1_07639</name>
</gene>
<organism evidence="2 3">
    <name type="scientific">Fusarium langsethiae</name>
    <dbReference type="NCBI Taxonomy" id="179993"/>
    <lineage>
        <taxon>Eukaryota</taxon>
        <taxon>Fungi</taxon>
        <taxon>Dikarya</taxon>
        <taxon>Ascomycota</taxon>
        <taxon>Pezizomycotina</taxon>
        <taxon>Sordariomycetes</taxon>
        <taxon>Hypocreomycetidae</taxon>
        <taxon>Hypocreales</taxon>
        <taxon>Nectriaceae</taxon>
        <taxon>Fusarium</taxon>
    </lineage>
</organism>
<accession>A0A0N0V624</accession>
<dbReference type="Proteomes" id="UP000037904">
    <property type="component" value="Unassembled WGS sequence"/>
</dbReference>
<name>A0A0N0V624_FUSLA</name>
<dbReference type="InterPro" id="IPR050618">
    <property type="entry name" value="Ubq-SigPath_Reg"/>
</dbReference>
<comment type="caution">
    <text evidence="2">The sequence shown here is derived from an EMBL/GenBank/DDBJ whole genome shotgun (WGS) entry which is preliminary data.</text>
</comment>